<dbReference type="PANTHER" id="PTHR40621:SF7">
    <property type="entry name" value="BZIP DOMAIN-CONTAINING PROTEIN"/>
    <property type="match status" value="1"/>
</dbReference>
<feature type="region of interest" description="Disordered" evidence="4">
    <location>
        <begin position="40"/>
        <end position="77"/>
    </location>
</feature>
<feature type="domain" description="BZIP" evidence="5">
    <location>
        <begin position="60"/>
        <end position="75"/>
    </location>
</feature>
<evidence type="ECO:0000256" key="1">
    <source>
        <dbReference type="ARBA" id="ARBA00004123"/>
    </source>
</evidence>
<dbReference type="InterPro" id="IPR018287">
    <property type="entry name" value="Hap4_TF_heteromerisation"/>
</dbReference>
<dbReference type="STRING" id="1173061.A0A0J9X604"/>
<dbReference type="SUPFAM" id="SSF57959">
    <property type="entry name" value="Leucine zipper domain"/>
    <property type="match status" value="1"/>
</dbReference>
<dbReference type="GO" id="GO:0001228">
    <property type="term" value="F:DNA-binding transcription activator activity, RNA polymerase II-specific"/>
    <property type="evidence" value="ECO:0007669"/>
    <property type="project" value="TreeGrafter"/>
</dbReference>
<feature type="region of interest" description="Disordered" evidence="4">
    <location>
        <begin position="1"/>
        <end position="25"/>
    </location>
</feature>
<gene>
    <name evidence="6" type="ORF">BN980_GECA04s00901g</name>
</gene>
<reference evidence="6" key="1">
    <citation type="submission" date="2014-03" db="EMBL/GenBank/DDBJ databases">
        <authorList>
            <person name="Casaregola S."/>
        </authorList>
    </citation>
    <scope>NUCLEOTIDE SEQUENCE [LARGE SCALE GENOMIC DNA]</scope>
    <source>
        <strain evidence="6">CLIB 918</strain>
    </source>
</reference>
<keyword evidence="2" id="KW-0539">Nucleus</keyword>
<comment type="caution">
    <text evidence="6">The sequence shown here is derived from an EMBL/GenBank/DDBJ whole genome shotgun (WGS) entry which is preliminary data.</text>
</comment>
<dbReference type="PROSITE" id="PS00036">
    <property type="entry name" value="BZIP_BASIC"/>
    <property type="match status" value="1"/>
</dbReference>
<dbReference type="EMBL" id="CCBN010000004">
    <property type="protein sequence ID" value="CDO52877.1"/>
    <property type="molecule type" value="Genomic_DNA"/>
</dbReference>
<evidence type="ECO:0000313" key="6">
    <source>
        <dbReference type="EMBL" id="CDO52877.1"/>
    </source>
</evidence>
<name>A0A0J9X604_GEOCN</name>
<accession>A0A0J9X604</accession>
<proteinExistence type="predicted"/>
<evidence type="ECO:0000313" key="7">
    <source>
        <dbReference type="Proteomes" id="UP000242525"/>
    </source>
</evidence>
<dbReference type="AlphaFoldDB" id="A0A0J9X604"/>
<dbReference type="OrthoDB" id="5374328at2759"/>
<feature type="region of interest" description="Disordered" evidence="4">
    <location>
        <begin position="193"/>
        <end position="213"/>
    </location>
</feature>
<dbReference type="GO" id="GO:0000976">
    <property type="term" value="F:transcription cis-regulatory region binding"/>
    <property type="evidence" value="ECO:0007669"/>
    <property type="project" value="InterPro"/>
</dbReference>
<dbReference type="InterPro" id="IPR046347">
    <property type="entry name" value="bZIP_sf"/>
</dbReference>
<dbReference type="Proteomes" id="UP000242525">
    <property type="component" value="Unassembled WGS sequence"/>
</dbReference>
<dbReference type="PANTHER" id="PTHR40621">
    <property type="entry name" value="TRANSCRIPTION FACTOR KAPC-RELATED"/>
    <property type="match status" value="1"/>
</dbReference>
<keyword evidence="3" id="KW-0175">Coiled coil</keyword>
<dbReference type="GO" id="GO:0090575">
    <property type="term" value="C:RNA polymerase II transcription regulator complex"/>
    <property type="evidence" value="ECO:0007669"/>
    <property type="project" value="TreeGrafter"/>
</dbReference>
<evidence type="ECO:0000256" key="2">
    <source>
        <dbReference type="ARBA" id="ARBA00023242"/>
    </source>
</evidence>
<evidence type="ECO:0000259" key="5">
    <source>
        <dbReference type="PROSITE" id="PS00036"/>
    </source>
</evidence>
<keyword evidence="7" id="KW-1185">Reference proteome</keyword>
<dbReference type="Gene3D" id="1.20.5.170">
    <property type="match status" value="1"/>
</dbReference>
<protein>
    <recommendedName>
        <fullName evidence="5">BZIP domain-containing protein</fullName>
    </recommendedName>
</protein>
<organism evidence="6 7">
    <name type="scientific">Geotrichum candidum</name>
    <name type="common">Oospora lactis</name>
    <name type="synonym">Dipodascus geotrichum</name>
    <dbReference type="NCBI Taxonomy" id="1173061"/>
    <lineage>
        <taxon>Eukaryota</taxon>
        <taxon>Fungi</taxon>
        <taxon>Dikarya</taxon>
        <taxon>Ascomycota</taxon>
        <taxon>Saccharomycotina</taxon>
        <taxon>Dipodascomycetes</taxon>
        <taxon>Dipodascales</taxon>
        <taxon>Dipodascaceae</taxon>
        <taxon>Geotrichum</taxon>
    </lineage>
</organism>
<sequence>MSASSSVKPRLAVAPKPAIKPFGLQDAPVSISQLSTSKVWVLPPRPKPGRKPSTDTPPTKRKAQNREAQRAFRERRAARVSELEELLDDVVKEKNDREDRIIDSLKTLGSENQKLRQEMLALRAELDSIRKMKSSVISPSPSVETDDYTTSSSKNTLAASPDMKFHVPDYSTNYVPAGLAPQKRKLSLQQNLPSIDHKQPSHKRVKQASETPGQDEMEIDFTVMFAKKERAPPAGSISPLDQSRSGLCGVCPEGTKCVCTSDDKYRRTPRSTPMSTSNGMRMLPSLGDFPLSVVPVDQLSMKSKPENAVSRGNIERNAAVSYECTGNPGTCMQCQSDPMSTLFCTTLANRVYASNTVESSRHNVTQDSARTKTIPLRTPTSSISGPSGVRAPQIDLPPGTPAITTPSGIFIPCAAAYKVLSRHKDFSRVDLGKIIGKLNTRGMQVEVSSVANILRELDNKHYQ</sequence>
<comment type="subcellular location">
    <subcellularLocation>
        <location evidence="1">Nucleus</location>
    </subcellularLocation>
</comment>
<dbReference type="SMART" id="SM00338">
    <property type="entry name" value="BRLZ"/>
    <property type="match status" value="1"/>
</dbReference>
<dbReference type="InterPro" id="IPR004827">
    <property type="entry name" value="bZIP"/>
</dbReference>
<feature type="coiled-coil region" evidence="3">
    <location>
        <begin position="80"/>
        <end position="132"/>
    </location>
</feature>
<dbReference type="Pfam" id="PF10297">
    <property type="entry name" value="Hap4_Hap_bind"/>
    <property type="match status" value="1"/>
</dbReference>
<evidence type="ECO:0000256" key="3">
    <source>
        <dbReference type="SAM" id="Coils"/>
    </source>
</evidence>
<feature type="compositionally biased region" description="Basic and acidic residues" evidence="4">
    <location>
        <begin position="64"/>
        <end position="77"/>
    </location>
</feature>
<evidence type="ECO:0000256" key="4">
    <source>
        <dbReference type="SAM" id="MobiDB-lite"/>
    </source>
</evidence>
<dbReference type="InterPro" id="IPR050936">
    <property type="entry name" value="AP-1-like"/>
</dbReference>